<keyword evidence="4" id="KW-1185">Reference proteome</keyword>
<dbReference type="RefSeq" id="WP_284342701.1">
    <property type="nucleotide sequence ID" value="NZ_BSNS01000024.1"/>
</dbReference>
<gene>
    <name evidence="3" type="ORF">GCM10010862_45660</name>
</gene>
<dbReference type="SUPFAM" id="SSF55961">
    <property type="entry name" value="Bet v1-like"/>
    <property type="match status" value="1"/>
</dbReference>
<comment type="similarity">
    <text evidence="1">Belongs to the AHA1 family.</text>
</comment>
<name>A0ABQ5WBT7_9HYPH</name>
<dbReference type="Gene3D" id="3.30.530.20">
    <property type="match status" value="1"/>
</dbReference>
<comment type="caution">
    <text evidence="3">The sequence shown here is derived from an EMBL/GenBank/DDBJ whole genome shotgun (WGS) entry which is preliminary data.</text>
</comment>
<dbReference type="CDD" id="cd07814">
    <property type="entry name" value="SRPBCC_CalC_Aha1-like"/>
    <property type="match status" value="1"/>
</dbReference>
<evidence type="ECO:0000313" key="3">
    <source>
        <dbReference type="EMBL" id="GLQ57307.1"/>
    </source>
</evidence>
<evidence type="ECO:0000313" key="4">
    <source>
        <dbReference type="Proteomes" id="UP001156691"/>
    </source>
</evidence>
<dbReference type="Pfam" id="PF08327">
    <property type="entry name" value="AHSA1"/>
    <property type="match status" value="1"/>
</dbReference>
<organism evidence="3 4">
    <name type="scientific">Devosia nitrariae</name>
    <dbReference type="NCBI Taxonomy" id="2071872"/>
    <lineage>
        <taxon>Bacteria</taxon>
        <taxon>Pseudomonadati</taxon>
        <taxon>Pseudomonadota</taxon>
        <taxon>Alphaproteobacteria</taxon>
        <taxon>Hyphomicrobiales</taxon>
        <taxon>Devosiaceae</taxon>
        <taxon>Devosia</taxon>
    </lineage>
</organism>
<evidence type="ECO:0000256" key="1">
    <source>
        <dbReference type="ARBA" id="ARBA00006817"/>
    </source>
</evidence>
<proteinExistence type="inferred from homology"/>
<evidence type="ECO:0000259" key="2">
    <source>
        <dbReference type="Pfam" id="PF08327"/>
    </source>
</evidence>
<dbReference type="InterPro" id="IPR013538">
    <property type="entry name" value="ASHA1/2-like_C"/>
</dbReference>
<sequence>MDKPVVEVDTTIAADPGAVWAAMTARQSAMFPGTTVETDWVVGHPITFSGEWNGKPFKDRGEIESVEEGRELSFTHWSELSGQPDRPENYHVVRYRLDPQGDRTKVSLAQFNRGSKTDIDAGTRADYEKNWRMMLDSLKNAVEKH</sequence>
<accession>A0ABQ5WBT7</accession>
<dbReference type="Proteomes" id="UP001156691">
    <property type="component" value="Unassembled WGS sequence"/>
</dbReference>
<protein>
    <recommendedName>
        <fullName evidence="2">Activator of Hsp90 ATPase homologue 1/2-like C-terminal domain-containing protein</fullName>
    </recommendedName>
</protein>
<dbReference type="EMBL" id="BSNS01000024">
    <property type="protein sequence ID" value="GLQ57307.1"/>
    <property type="molecule type" value="Genomic_DNA"/>
</dbReference>
<reference evidence="4" key="1">
    <citation type="journal article" date="2019" name="Int. J. Syst. Evol. Microbiol.">
        <title>The Global Catalogue of Microorganisms (GCM) 10K type strain sequencing project: providing services to taxonomists for standard genome sequencing and annotation.</title>
        <authorList>
            <consortium name="The Broad Institute Genomics Platform"/>
            <consortium name="The Broad Institute Genome Sequencing Center for Infectious Disease"/>
            <person name="Wu L."/>
            <person name="Ma J."/>
        </authorList>
    </citation>
    <scope>NUCLEOTIDE SEQUENCE [LARGE SCALE GENOMIC DNA]</scope>
    <source>
        <strain evidence="4">NBRC 112416</strain>
    </source>
</reference>
<feature type="domain" description="Activator of Hsp90 ATPase homologue 1/2-like C-terminal" evidence="2">
    <location>
        <begin position="14"/>
        <end position="143"/>
    </location>
</feature>
<dbReference type="InterPro" id="IPR023393">
    <property type="entry name" value="START-like_dom_sf"/>
</dbReference>